<evidence type="ECO:0000256" key="1">
    <source>
        <dbReference type="ARBA" id="ARBA00022845"/>
    </source>
</evidence>
<dbReference type="InterPro" id="IPR050574">
    <property type="entry name" value="HPF/YfiA_ribosome-assoc"/>
</dbReference>
<organism evidence="6 7">
    <name type="scientific">Rhodobium gokarnense</name>
    <dbReference type="NCBI Taxonomy" id="364296"/>
    <lineage>
        <taxon>Bacteria</taxon>
        <taxon>Pseudomonadati</taxon>
        <taxon>Pseudomonadota</taxon>
        <taxon>Alphaproteobacteria</taxon>
        <taxon>Hyphomicrobiales</taxon>
        <taxon>Rhodobiaceae</taxon>
        <taxon>Rhodobium</taxon>
    </lineage>
</organism>
<dbReference type="InterPro" id="IPR032528">
    <property type="entry name" value="Ribosom_S30AE_C"/>
</dbReference>
<keyword evidence="4" id="KW-0963">Cytoplasm</keyword>
<accession>A0ABT3HGY1</accession>
<name>A0ABT3HGY1_9HYPH</name>
<dbReference type="InterPro" id="IPR036567">
    <property type="entry name" value="RHF-like"/>
</dbReference>
<comment type="subunit">
    <text evidence="2">Associates exclusively with 100S ribosomes, which are dimers of 70S ribosomes.</text>
</comment>
<dbReference type="SUPFAM" id="SSF69754">
    <property type="entry name" value="Ribosome binding protein Y (YfiA homologue)"/>
    <property type="match status" value="1"/>
</dbReference>
<sequence length="190" mass="20909">MTLRISSKNVDIGESLRTHVEARIDDAVDKYFDGNYSGNLVFEREGSGCRADCSIHLDTGIVLQASAQAQEPQSSFDQAAERIEKRLRRYKRKLKDHRADTKGEASYVVFAASEDEEEVPEDFNPVIIAETSTNMRTMTVGMAVMQLDLIESPVVVFRNAGNGGINVVYRRADGHIGWVDPSLAGNGAAD</sequence>
<protein>
    <recommendedName>
        <fullName evidence="3 4">Ribosome hibernation promoting factor</fullName>
        <shortName evidence="4">HPF</shortName>
    </recommendedName>
</protein>
<dbReference type="PANTHER" id="PTHR33231">
    <property type="entry name" value="30S RIBOSOMAL PROTEIN"/>
    <property type="match status" value="1"/>
</dbReference>
<keyword evidence="1 4" id="KW-0810">Translation regulation</keyword>
<dbReference type="InterPro" id="IPR034694">
    <property type="entry name" value="HPF_long/plastid"/>
</dbReference>
<reference evidence="7" key="1">
    <citation type="submission" date="2023-07" db="EMBL/GenBank/DDBJ databases">
        <title>Genome sequencing of Purple Non-Sulfur Bacteria from various extreme environments.</title>
        <authorList>
            <person name="Mayer M."/>
        </authorList>
    </citation>
    <scope>NUCLEOTIDE SEQUENCE [LARGE SCALE GENOMIC DNA]</scope>
    <source>
        <strain evidence="7">DSM 17935</strain>
    </source>
</reference>
<dbReference type="Gene3D" id="3.30.505.50">
    <property type="entry name" value="Sigma 54 modulation/S30EA ribosomal protein, C-terminal domain"/>
    <property type="match status" value="1"/>
</dbReference>
<gene>
    <name evidence="4" type="primary">hpf</name>
    <name evidence="6" type="ORF">M2319_004013</name>
</gene>
<dbReference type="Pfam" id="PF02482">
    <property type="entry name" value="Ribosomal_S30AE"/>
    <property type="match status" value="1"/>
</dbReference>
<dbReference type="InterPro" id="IPR038416">
    <property type="entry name" value="Ribosom_S30AE_C_sf"/>
</dbReference>
<feature type="domain" description="Sigma 54 modulation/S30EA ribosomal protein C-terminal" evidence="5">
    <location>
        <begin position="124"/>
        <end position="177"/>
    </location>
</feature>
<evidence type="ECO:0000259" key="5">
    <source>
        <dbReference type="Pfam" id="PF16321"/>
    </source>
</evidence>
<comment type="similarity">
    <text evidence="4">Belongs to the HPF/YfiA ribosome-associated protein family. Long HPF subfamily.</text>
</comment>
<evidence type="ECO:0000256" key="4">
    <source>
        <dbReference type="HAMAP-Rule" id="MF_00839"/>
    </source>
</evidence>
<comment type="subunit">
    <text evidence="4">Interacts with 100S ribosomes.</text>
</comment>
<evidence type="ECO:0000256" key="2">
    <source>
        <dbReference type="ARBA" id="ARBA00038695"/>
    </source>
</evidence>
<dbReference type="Gene3D" id="3.30.160.100">
    <property type="entry name" value="Ribosome hibernation promotion factor-like"/>
    <property type="match status" value="1"/>
</dbReference>
<evidence type="ECO:0000313" key="6">
    <source>
        <dbReference type="EMBL" id="MCW2309657.1"/>
    </source>
</evidence>
<dbReference type="InterPro" id="IPR003489">
    <property type="entry name" value="RHF/RaiA"/>
</dbReference>
<dbReference type="EMBL" id="JAOQNS010000013">
    <property type="protein sequence ID" value="MCW2309657.1"/>
    <property type="molecule type" value="Genomic_DNA"/>
</dbReference>
<comment type="subcellular location">
    <subcellularLocation>
        <location evidence="4">Cytoplasm</location>
    </subcellularLocation>
</comment>
<proteinExistence type="inferred from homology"/>
<comment type="function">
    <text evidence="4">Required for dimerization of active 70S ribosomes into 100S ribosomes in stationary phase; 100S ribosomes are translationally inactive and sometimes present during exponential growth.</text>
</comment>
<dbReference type="Pfam" id="PF16321">
    <property type="entry name" value="Ribosom_S30AE_C"/>
    <property type="match status" value="1"/>
</dbReference>
<dbReference type="NCBIfam" id="TIGR00741">
    <property type="entry name" value="yfiA"/>
    <property type="match status" value="1"/>
</dbReference>
<dbReference type="RefSeq" id="WP_264603224.1">
    <property type="nucleotide sequence ID" value="NZ_JAOQNS010000013.1"/>
</dbReference>
<evidence type="ECO:0000256" key="3">
    <source>
        <dbReference type="ARBA" id="ARBA00041148"/>
    </source>
</evidence>
<dbReference type="HAMAP" id="MF_00839">
    <property type="entry name" value="HPF"/>
    <property type="match status" value="1"/>
</dbReference>
<dbReference type="PANTHER" id="PTHR33231:SF1">
    <property type="entry name" value="30S RIBOSOMAL PROTEIN"/>
    <property type="match status" value="1"/>
</dbReference>
<evidence type="ECO:0000313" key="7">
    <source>
        <dbReference type="Proteomes" id="UP001209755"/>
    </source>
</evidence>
<dbReference type="Proteomes" id="UP001209755">
    <property type="component" value="Unassembled WGS sequence"/>
</dbReference>
<keyword evidence="7" id="KW-1185">Reference proteome</keyword>
<comment type="caution">
    <text evidence="6">The sequence shown here is derived from an EMBL/GenBank/DDBJ whole genome shotgun (WGS) entry which is preliminary data.</text>
</comment>